<dbReference type="AlphaFoldDB" id="A0A9Q1GTG6"/>
<evidence type="ECO:0000256" key="1">
    <source>
        <dbReference type="SAM" id="MobiDB-lite"/>
    </source>
</evidence>
<feature type="region of interest" description="Disordered" evidence="1">
    <location>
        <begin position="1"/>
        <end position="59"/>
    </location>
</feature>
<protein>
    <submittedName>
        <fullName evidence="2">Uncharacterized protein</fullName>
    </submittedName>
</protein>
<organism evidence="2 3">
    <name type="scientific">Carnegiea gigantea</name>
    <dbReference type="NCBI Taxonomy" id="171969"/>
    <lineage>
        <taxon>Eukaryota</taxon>
        <taxon>Viridiplantae</taxon>
        <taxon>Streptophyta</taxon>
        <taxon>Embryophyta</taxon>
        <taxon>Tracheophyta</taxon>
        <taxon>Spermatophyta</taxon>
        <taxon>Magnoliopsida</taxon>
        <taxon>eudicotyledons</taxon>
        <taxon>Gunneridae</taxon>
        <taxon>Pentapetalae</taxon>
        <taxon>Caryophyllales</taxon>
        <taxon>Cactineae</taxon>
        <taxon>Cactaceae</taxon>
        <taxon>Cactoideae</taxon>
        <taxon>Echinocereeae</taxon>
        <taxon>Carnegiea</taxon>
    </lineage>
</organism>
<dbReference type="Proteomes" id="UP001153076">
    <property type="component" value="Unassembled WGS sequence"/>
</dbReference>
<keyword evidence="3" id="KW-1185">Reference proteome</keyword>
<sequence length="318" mass="34831">MAPKTKGLKASTSPWKPTPSTSKPPKPYLDRLHSDKVPESPSDRSSSPPPRSMPGASQTMSDSITIIDATQSASPTSSAADDISFSMVDTPAFITTKTPTVTPPLSSATSRRPTPTNTGVIPLAWFHSIRTILPKPTSTNCVNTRTLELIYLLMTGKPINFARYILGSMSNASSIVRLTPLPYANLWTLVYNHFGMCLDHEIREIKPVPIITLACLKNIPFFKTDTGDWKFDEDMTHEELVCVSKKFGQHVKPCLTSPQSTPPSSLLDHILTLDKRETADKLEYIFVQHTDVLDGRNTKDLASLAPVVSIGIEQDLAG</sequence>
<evidence type="ECO:0000313" key="3">
    <source>
        <dbReference type="Proteomes" id="UP001153076"/>
    </source>
</evidence>
<name>A0A9Q1GTG6_9CARY</name>
<gene>
    <name evidence="2" type="ORF">Cgig2_004295</name>
</gene>
<reference evidence="2" key="1">
    <citation type="submission" date="2022-04" db="EMBL/GenBank/DDBJ databases">
        <title>Carnegiea gigantea Genome sequencing and assembly v2.</title>
        <authorList>
            <person name="Copetti D."/>
            <person name="Sanderson M.J."/>
            <person name="Burquez A."/>
            <person name="Wojciechowski M.F."/>
        </authorList>
    </citation>
    <scope>NUCLEOTIDE SEQUENCE</scope>
    <source>
        <strain evidence="2">SGP5-SGP5p</strain>
        <tissue evidence="2">Aerial part</tissue>
    </source>
</reference>
<feature type="compositionally biased region" description="Basic and acidic residues" evidence="1">
    <location>
        <begin position="28"/>
        <end position="42"/>
    </location>
</feature>
<proteinExistence type="predicted"/>
<feature type="compositionally biased region" description="Low complexity" evidence="1">
    <location>
        <begin position="11"/>
        <end position="21"/>
    </location>
</feature>
<accession>A0A9Q1GTG6</accession>
<dbReference type="EMBL" id="JAKOGI010001551">
    <property type="protein sequence ID" value="KAJ8425071.1"/>
    <property type="molecule type" value="Genomic_DNA"/>
</dbReference>
<comment type="caution">
    <text evidence="2">The sequence shown here is derived from an EMBL/GenBank/DDBJ whole genome shotgun (WGS) entry which is preliminary data.</text>
</comment>
<evidence type="ECO:0000313" key="2">
    <source>
        <dbReference type="EMBL" id="KAJ8425071.1"/>
    </source>
</evidence>